<dbReference type="AlphaFoldDB" id="A0A1N6M5N9"/>
<dbReference type="Proteomes" id="UP000184774">
    <property type="component" value="Unassembled WGS sequence"/>
</dbReference>
<evidence type="ECO:0000313" key="3">
    <source>
        <dbReference type="Proteomes" id="UP000184774"/>
    </source>
</evidence>
<organism evidence="2 3">
    <name type="scientific">Vibrio spartinae</name>
    <dbReference type="NCBI Taxonomy" id="1918945"/>
    <lineage>
        <taxon>Bacteria</taxon>
        <taxon>Pseudomonadati</taxon>
        <taxon>Pseudomonadota</taxon>
        <taxon>Gammaproteobacteria</taxon>
        <taxon>Vibrionales</taxon>
        <taxon>Vibrionaceae</taxon>
        <taxon>Vibrio</taxon>
    </lineage>
</organism>
<gene>
    <name evidence="2" type="ORF">VSP9026_02406</name>
</gene>
<dbReference type="EMBL" id="FSSB01000016">
    <property type="protein sequence ID" value="SIO94677.1"/>
    <property type="molecule type" value="Genomic_DNA"/>
</dbReference>
<sequence>MDIIVAGNNDVRTPEQHVLALALKHLAEIAIGSVNLSEHQTQFRHHPKSVHQGKRLSEPPDDTRQ</sequence>
<evidence type="ECO:0000313" key="2">
    <source>
        <dbReference type="EMBL" id="SIO94677.1"/>
    </source>
</evidence>
<feature type="compositionally biased region" description="Basic residues" evidence="1">
    <location>
        <begin position="42"/>
        <end position="54"/>
    </location>
</feature>
<feature type="region of interest" description="Disordered" evidence="1">
    <location>
        <begin position="38"/>
        <end position="65"/>
    </location>
</feature>
<reference evidence="2 3" key="1">
    <citation type="submission" date="2016-12" db="EMBL/GenBank/DDBJ databases">
        <authorList>
            <person name="Song W.-J."/>
            <person name="Kurnit D.M."/>
        </authorList>
    </citation>
    <scope>NUCLEOTIDE SEQUENCE [LARGE SCALE GENOMIC DNA]</scope>
    <source>
        <strain evidence="2 3">CECT 9026</strain>
    </source>
</reference>
<accession>A0A1N6M5N9</accession>
<name>A0A1N6M5N9_9VIBR</name>
<feature type="compositionally biased region" description="Basic and acidic residues" evidence="1">
    <location>
        <begin position="55"/>
        <end position="65"/>
    </location>
</feature>
<evidence type="ECO:0000256" key="1">
    <source>
        <dbReference type="SAM" id="MobiDB-lite"/>
    </source>
</evidence>
<proteinExistence type="predicted"/>
<protein>
    <submittedName>
        <fullName evidence="2">Uncharacterized protein</fullName>
    </submittedName>
</protein>